<evidence type="ECO:0000256" key="3">
    <source>
        <dbReference type="PROSITE-ProRule" id="PRU00023"/>
    </source>
</evidence>
<keyword evidence="1" id="KW-0677">Repeat</keyword>
<dbReference type="Pfam" id="PF00023">
    <property type="entry name" value="Ank"/>
    <property type="match status" value="2"/>
</dbReference>
<gene>
    <name evidence="5" type="ORF">Daesc_009117</name>
</gene>
<evidence type="ECO:0000313" key="6">
    <source>
        <dbReference type="Proteomes" id="UP001369815"/>
    </source>
</evidence>
<feature type="domain" description="F-box" evidence="4">
    <location>
        <begin position="33"/>
        <end position="78"/>
    </location>
</feature>
<comment type="caution">
    <text evidence="5">The sequence shown here is derived from an EMBL/GenBank/DDBJ whole genome shotgun (WGS) entry which is preliminary data.</text>
</comment>
<dbReference type="AlphaFoldDB" id="A0AAX6M9B4"/>
<reference evidence="5 6" key="1">
    <citation type="journal article" date="2024" name="Front Chem Biol">
        <title>Unveiling the potential of Daldinia eschscholtzii MFLUCC 19-0629 through bioactivity and bioinformatics studies for enhanced sustainable agriculture production.</title>
        <authorList>
            <person name="Brooks S."/>
            <person name="Weaver J.A."/>
            <person name="Klomchit A."/>
            <person name="Alharthi S.A."/>
            <person name="Onlamun T."/>
            <person name="Nurani R."/>
            <person name="Vong T.K."/>
            <person name="Alberti F."/>
            <person name="Greco C."/>
        </authorList>
    </citation>
    <scope>NUCLEOTIDE SEQUENCE [LARGE SCALE GENOMIC DNA]</scope>
    <source>
        <strain evidence="5">MFLUCC 19-0629</strain>
    </source>
</reference>
<dbReference type="PANTHER" id="PTHR24198">
    <property type="entry name" value="ANKYRIN REPEAT AND PROTEIN KINASE DOMAIN-CONTAINING PROTEIN"/>
    <property type="match status" value="1"/>
</dbReference>
<dbReference type="SUPFAM" id="SSF48403">
    <property type="entry name" value="Ankyrin repeat"/>
    <property type="match status" value="1"/>
</dbReference>
<keyword evidence="2 3" id="KW-0040">ANK repeat</keyword>
<dbReference type="Gene3D" id="1.25.40.20">
    <property type="entry name" value="Ankyrin repeat-containing domain"/>
    <property type="match status" value="2"/>
</dbReference>
<dbReference type="InterPro" id="IPR036770">
    <property type="entry name" value="Ankyrin_rpt-contain_sf"/>
</dbReference>
<dbReference type="Proteomes" id="UP001369815">
    <property type="component" value="Unassembled WGS sequence"/>
</dbReference>
<feature type="repeat" description="ANK" evidence="3">
    <location>
        <begin position="347"/>
        <end position="381"/>
    </location>
</feature>
<accession>A0AAX6M9B4</accession>
<organism evidence="5 6">
    <name type="scientific">Daldinia eschscholtzii</name>
    <dbReference type="NCBI Taxonomy" id="292717"/>
    <lineage>
        <taxon>Eukaryota</taxon>
        <taxon>Fungi</taxon>
        <taxon>Dikarya</taxon>
        <taxon>Ascomycota</taxon>
        <taxon>Pezizomycotina</taxon>
        <taxon>Sordariomycetes</taxon>
        <taxon>Xylariomycetidae</taxon>
        <taxon>Xylariales</taxon>
        <taxon>Hypoxylaceae</taxon>
        <taxon>Daldinia</taxon>
    </lineage>
</organism>
<dbReference type="PROSITE" id="PS50297">
    <property type="entry name" value="ANK_REP_REGION"/>
    <property type="match status" value="1"/>
</dbReference>
<dbReference type="PANTHER" id="PTHR24198:SF165">
    <property type="entry name" value="ANKYRIN REPEAT-CONTAINING PROTEIN-RELATED"/>
    <property type="match status" value="1"/>
</dbReference>
<dbReference type="InterPro" id="IPR002110">
    <property type="entry name" value="Ankyrin_rpt"/>
</dbReference>
<evidence type="ECO:0000256" key="2">
    <source>
        <dbReference type="ARBA" id="ARBA00023043"/>
    </source>
</evidence>
<dbReference type="PROSITE" id="PS50088">
    <property type="entry name" value="ANK_REPEAT"/>
    <property type="match status" value="1"/>
</dbReference>
<dbReference type="SMART" id="SM00248">
    <property type="entry name" value="ANK"/>
    <property type="match status" value="6"/>
</dbReference>
<proteinExistence type="predicted"/>
<dbReference type="EMBL" id="JBANMG010000009">
    <property type="protein sequence ID" value="KAK6949044.1"/>
    <property type="molecule type" value="Genomic_DNA"/>
</dbReference>
<keyword evidence="6" id="KW-1185">Reference proteome</keyword>
<dbReference type="PROSITE" id="PS50181">
    <property type="entry name" value="FBOX"/>
    <property type="match status" value="1"/>
</dbReference>
<protein>
    <recommendedName>
        <fullName evidence="4">F-box domain-containing protein</fullName>
    </recommendedName>
</protein>
<evidence type="ECO:0000256" key="1">
    <source>
        <dbReference type="ARBA" id="ARBA00022737"/>
    </source>
</evidence>
<evidence type="ECO:0000313" key="5">
    <source>
        <dbReference type="EMBL" id="KAK6949044.1"/>
    </source>
</evidence>
<dbReference type="InterPro" id="IPR001810">
    <property type="entry name" value="F-box_dom"/>
</dbReference>
<evidence type="ECO:0000259" key="4">
    <source>
        <dbReference type="PROSITE" id="PS50181"/>
    </source>
</evidence>
<sequence length="512" mass="57590">MDSTTATMSRSDFQVKMSLGDKAATMVITKHSPAKLEAIPNELVIEVATYLDQATKARLAQTCSGFKKIMDDLMYNQDSKEDQHALWWASVNNHHQLLLRLLRRNPDLVNYQFQKLHTLRVTPSTSRTVRSICQRRRGADFSINLTPLTVAIRFCSYNVITTLLDEGANVGAAVPSIALGPGRLWFPIHWAVRVCQTGRTFDGIVGRLIKKGADINQAPLLQGPVYKYGDGIPIFQYLSFTPCFRKGSHITYPDTEYETQLESRFGKFESLLRLGANPNVPEPNTGKTPIFKIANGLSEYDPISPFAGLLALSHDVDRVYEEVVIPHALKLFKTLIRHGGKLNVTCQGTTPLHLLCKRSLEHESLIDYLLQSGAAINGVDIRGQTPIYSYVMFPRRHKLLADFIKKGANVNHKDKMGRTPLHVVCSDYTACHSKLQDTIHTLLEHRADPQIQDVNGHTAFELLEGRKHPTWRETRQILYKATLKASGADLEEPDVDMYNAEEEEAWNRPYGA</sequence>
<name>A0AAX6M9B4_9PEZI</name>